<dbReference type="Gene3D" id="3.30.300.20">
    <property type="match status" value="1"/>
</dbReference>
<protein>
    <recommendedName>
        <fullName evidence="4">OsmC family peroxiredoxin</fullName>
    </recommendedName>
</protein>
<dbReference type="Pfam" id="PF02566">
    <property type="entry name" value="OsmC"/>
    <property type="match status" value="1"/>
</dbReference>
<sequence>MPEHAHQVSAHIGPGSVSVTRTGTRTYEGMNERGSTVRIGPVDAEGHFTPGELLKLALVGCAGMSSDRVAARRLGEDYAITIWAHGTSDPKENRYLRIDEELLVDLSGLDDSERSTLIDIMSKAIERACTVARSVHDSIDLETTIDGTPA</sequence>
<dbReference type="EMBL" id="SDPN01000018">
    <property type="protein sequence ID" value="RXZ69950.1"/>
    <property type="molecule type" value="Genomic_DNA"/>
</dbReference>
<comment type="caution">
    <text evidence="2">The sequence shown here is derived from an EMBL/GenBank/DDBJ whole genome shotgun (WGS) entry which is preliminary data.</text>
</comment>
<evidence type="ECO:0000256" key="1">
    <source>
        <dbReference type="SAM" id="MobiDB-lite"/>
    </source>
</evidence>
<feature type="region of interest" description="Disordered" evidence="1">
    <location>
        <begin position="1"/>
        <end position="22"/>
    </location>
</feature>
<accession>A0A4Q2KZC0</accession>
<dbReference type="InterPro" id="IPR036102">
    <property type="entry name" value="OsmC/Ohrsf"/>
</dbReference>
<dbReference type="AlphaFoldDB" id="A0A4Q2KZC0"/>
<dbReference type="InterPro" id="IPR015946">
    <property type="entry name" value="KH_dom-like_a/b"/>
</dbReference>
<evidence type="ECO:0000313" key="3">
    <source>
        <dbReference type="Proteomes" id="UP000293865"/>
    </source>
</evidence>
<organism evidence="2 3">
    <name type="scientific">Agromyces albus</name>
    <dbReference type="NCBI Taxonomy" id="205332"/>
    <lineage>
        <taxon>Bacteria</taxon>
        <taxon>Bacillati</taxon>
        <taxon>Actinomycetota</taxon>
        <taxon>Actinomycetes</taxon>
        <taxon>Micrococcales</taxon>
        <taxon>Microbacteriaceae</taxon>
        <taxon>Agromyces</taxon>
    </lineage>
</organism>
<evidence type="ECO:0000313" key="2">
    <source>
        <dbReference type="EMBL" id="RXZ69950.1"/>
    </source>
</evidence>
<dbReference type="SUPFAM" id="SSF82784">
    <property type="entry name" value="OsmC-like"/>
    <property type="match status" value="1"/>
</dbReference>
<proteinExistence type="predicted"/>
<dbReference type="InterPro" id="IPR003718">
    <property type="entry name" value="OsmC/Ohr_fam"/>
</dbReference>
<reference evidence="2 3" key="1">
    <citation type="submission" date="2019-01" db="EMBL/GenBank/DDBJ databases">
        <title>Agromyces.</title>
        <authorList>
            <person name="Li J."/>
        </authorList>
    </citation>
    <scope>NUCLEOTIDE SEQUENCE [LARGE SCALE GENOMIC DNA]</scope>
    <source>
        <strain evidence="2 3">DSM 15934</strain>
    </source>
</reference>
<dbReference type="OrthoDB" id="4703953at2"/>
<name>A0A4Q2KZC0_9MICO</name>
<evidence type="ECO:0008006" key="4">
    <source>
        <dbReference type="Google" id="ProtNLM"/>
    </source>
</evidence>
<dbReference type="RefSeq" id="WP_129520956.1">
    <property type="nucleotide sequence ID" value="NZ_SDPN01000018.1"/>
</dbReference>
<dbReference type="Proteomes" id="UP000293865">
    <property type="component" value="Unassembled WGS sequence"/>
</dbReference>
<keyword evidence="3" id="KW-1185">Reference proteome</keyword>
<gene>
    <name evidence="2" type="ORF">ESP51_11020</name>
</gene>